<keyword evidence="2" id="KW-1185">Reference proteome</keyword>
<proteinExistence type="predicted"/>
<dbReference type="OrthoDB" id="2872747at2"/>
<sequence>MKEIYTETIQLENQLTMYEILSLHEYSQTVDGDFYFITEHGVVAPRNLPKLVSTFLTLDETSELKVVIEGYDVNQIFTDIKECIKEEEAEKVALV</sequence>
<comment type="caution">
    <text evidence="1">The sequence shown here is derived from an EMBL/GenBank/DDBJ whole genome shotgun (WGS) entry which is preliminary data.</text>
</comment>
<name>A0A511W301_9BACI</name>
<organism evidence="1 2">
    <name type="scientific">Alkalibacillus haloalkaliphilus</name>
    <dbReference type="NCBI Taxonomy" id="94136"/>
    <lineage>
        <taxon>Bacteria</taxon>
        <taxon>Bacillati</taxon>
        <taxon>Bacillota</taxon>
        <taxon>Bacilli</taxon>
        <taxon>Bacillales</taxon>
        <taxon>Bacillaceae</taxon>
        <taxon>Alkalibacillus</taxon>
    </lineage>
</organism>
<gene>
    <name evidence="1" type="ORF">AHA02nite_12350</name>
</gene>
<protein>
    <recommendedName>
        <fullName evidence="3">HPr domain-containing protein</fullName>
    </recommendedName>
</protein>
<evidence type="ECO:0000313" key="2">
    <source>
        <dbReference type="Proteomes" id="UP000321440"/>
    </source>
</evidence>
<evidence type="ECO:0008006" key="3">
    <source>
        <dbReference type="Google" id="ProtNLM"/>
    </source>
</evidence>
<dbReference type="Proteomes" id="UP000321440">
    <property type="component" value="Unassembled WGS sequence"/>
</dbReference>
<dbReference type="AlphaFoldDB" id="A0A511W301"/>
<accession>A0A511W301</accession>
<evidence type="ECO:0000313" key="1">
    <source>
        <dbReference type="EMBL" id="GEN45459.1"/>
    </source>
</evidence>
<dbReference type="EMBL" id="BJYA01000005">
    <property type="protein sequence ID" value="GEN45459.1"/>
    <property type="molecule type" value="Genomic_DNA"/>
</dbReference>
<reference evidence="1 2" key="1">
    <citation type="submission" date="2019-07" db="EMBL/GenBank/DDBJ databases">
        <title>Whole genome shotgun sequence of Alkalibacillus haloalkaliphilus NBRC 103110.</title>
        <authorList>
            <person name="Hosoyama A."/>
            <person name="Uohara A."/>
            <person name="Ohji S."/>
            <person name="Ichikawa N."/>
        </authorList>
    </citation>
    <scope>NUCLEOTIDE SEQUENCE [LARGE SCALE GENOMIC DNA]</scope>
    <source>
        <strain evidence="1 2">NBRC 103110</strain>
    </source>
</reference>
<dbReference type="RefSeq" id="WP_146815416.1">
    <property type="nucleotide sequence ID" value="NZ_BJYA01000005.1"/>
</dbReference>